<keyword evidence="3" id="KW-1185">Reference proteome</keyword>
<feature type="transmembrane region" description="Helical" evidence="1">
    <location>
        <begin position="17"/>
        <end position="35"/>
    </location>
</feature>
<evidence type="ECO:0000313" key="2">
    <source>
        <dbReference type="EMBL" id="TDG21217.1"/>
    </source>
</evidence>
<protein>
    <submittedName>
        <fullName evidence="2">Uncharacterized protein</fullName>
    </submittedName>
</protein>
<dbReference type="OrthoDB" id="9134824at2"/>
<dbReference type="EMBL" id="SMRP01000012">
    <property type="protein sequence ID" value="TDG21217.1"/>
    <property type="molecule type" value="Genomic_DNA"/>
</dbReference>
<dbReference type="AlphaFoldDB" id="A0A4R5M6H9"/>
<evidence type="ECO:0000256" key="1">
    <source>
        <dbReference type="SAM" id="Phobius"/>
    </source>
</evidence>
<feature type="transmembrane region" description="Helical" evidence="1">
    <location>
        <begin position="174"/>
        <end position="192"/>
    </location>
</feature>
<gene>
    <name evidence="2" type="ORF">EYW47_22920</name>
</gene>
<dbReference type="Proteomes" id="UP000295722">
    <property type="component" value="Unassembled WGS sequence"/>
</dbReference>
<keyword evidence="1" id="KW-0812">Transmembrane</keyword>
<keyword evidence="1" id="KW-0472">Membrane</keyword>
<sequence>MVENDIMERRQESWKRVAMLCFATLTPGVAGSIWGDMVTGKARYAALTGGAVSLTSTLVLRSERDYRASLVRRAAQGPLPEIVWDVRMNDVHVGQPTDREVARIQREVASDWPIRVSHPGILINASLAAPGNVLLLGPVIAFQVGGAIALFNPAAVAPIFTAFRTASPHELRQFVSSMPIVLLVLPLFALFFTGRGISGTHSVASEAFGDRVRRHLGAAATGTQTLSCLAAGRDCEYQPDMPGWWRARAKARRAARTGQLRRGMANPG</sequence>
<dbReference type="RefSeq" id="WP_133197126.1">
    <property type="nucleotide sequence ID" value="NZ_JBHUCW010000022.1"/>
</dbReference>
<evidence type="ECO:0000313" key="3">
    <source>
        <dbReference type="Proteomes" id="UP000295722"/>
    </source>
</evidence>
<keyword evidence="1" id="KW-1133">Transmembrane helix</keyword>
<comment type="caution">
    <text evidence="2">The sequence shown here is derived from an EMBL/GenBank/DDBJ whole genome shotgun (WGS) entry which is preliminary data.</text>
</comment>
<feature type="transmembrane region" description="Helical" evidence="1">
    <location>
        <begin position="133"/>
        <end position="154"/>
    </location>
</feature>
<accession>A0A4R5M6H9</accession>
<organism evidence="2 3">
    <name type="scientific">Paraburkholderia silviterrae</name>
    <dbReference type="NCBI Taxonomy" id="2528715"/>
    <lineage>
        <taxon>Bacteria</taxon>
        <taxon>Pseudomonadati</taxon>
        <taxon>Pseudomonadota</taxon>
        <taxon>Betaproteobacteria</taxon>
        <taxon>Burkholderiales</taxon>
        <taxon>Burkholderiaceae</taxon>
        <taxon>Paraburkholderia</taxon>
    </lineage>
</organism>
<name>A0A4R5M6H9_9BURK</name>
<proteinExistence type="predicted"/>
<reference evidence="2 3" key="1">
    <citation type="submission" date="2019-03" db="EMBL/GenBank/DDBJ databases">
        <title>Paraburkholderia sp. 4M-K11, isolated from subtropical forest soil.</title>
        <authorList>
            <person name="Gao Z.-H."/>
            <person name="Qiu L.-H."/>
        </authorList>
    </citation>
    <scope>NUCLEOTIDE SEQUENCE [LARGE SCALE GENOMIC DNA]</scope>
    <source>
        <strain evidence="2 3">4M-K11</strain>
    </source>
</reference>